<accession>A0A9D3PLM2</accession>
<sequence>MARRSPPPLSRRRFSCKCLSPRAAEPPGQDAPRAEALGPKKGRSRVSAPRSPPRRERRDGGGERELPNLSLTRALLRCPCKRRARNGACFPPAFPPACPLFWALTERRGLGKR</sequence>
<evidence type="ECO:0000256" key="1">
    <source>
        <dbReference type="SAM" id="MobiDB-lite"/>
    </source>
</evidence>
<dbReference type="AlphaFoldDB" id="A0A9D3PLM2"/>
<gene>
    <name evidence="2" type="ORF">MATL_G00176740</name>
</gene>
<protein>
    <submittedName>
        <fullName evidence="2">Uncharacterized protein</fullName>
    </submittedName>
</protein>
<keyword evidence="3" id="KW-1185">Reference proteome</keyword>
<organism evidence="2 3">
    <name type="scientific">Megalops atlanticus</name>
    <name type="common">Tarpon</name>
    <name type="synonym">Clupea gigantea</name>
    <dbReference type="NCBI Taxonomy" id="7932"/>
    <lineage>
        <taxon>Eukaryota</taxon>
        <taxon>Metazoa</taxon>
        <taxon>Chordata</taxon>
        <taxon>Craniata</taxon>
        <taxon>Vertebrata</taxon>
        <taxon>Euteleostomi</taxon>
        <taxon>Actinopterygii</taxon>
        <taxon>Neopterygii</taxon>
        <taxon>Teleostei</taxon>
        <taxon>Elopiformes</taxon>
        <taxon>Megalopidae</taxon>
        <taxon>Megalops</taxon>
    </lineage>
</organism>
<evidence type="ECO:0000313" key="2">
    <source>
        <dbReference type="EMBL" id="KAG7463460.1"/>
    </source>
</evidence>
<dbReference type="Proteomes" id="UP001046870">
    <property type="component" value="Chromosome 15"/>
</dbReference>
<feature type="compositionally biased region" description="Basic and acidic residues" evidence="1">
    <location>
        <begin position="53"/>
        <end position="66"/>
    </location>
</feature>
<feature type="region of interest" description="Disordered" evidence="1">
    <location>
        <begin position="1"/>
        <end position="68"/>
    </location>
</feature>
<proteinExistence type="predicted"/>
<name>A0A9D3PLM2_MEGAT</name>
<comment type="caution">
    <text evidence="2">The sequence shown here is derived from an EMBL/GenBank/DDBJ whole genome shotgun (WGS) entry which is preliminary data.</text>
</comment>
<reference evidence="2" key="1">
    <citation type="submission" date="2021-01" db="EMBL/GenBank/DDBJ databases">
        <authorList>
            <person name="Zahm M."/>
            <person name="Roques C."/>
            <person name="Cabau C."/>
            <person name="Klopp C."/>
            <person name="Donnadieu C."/>
            <person name="Jouanno E."/>
            <person name="Lampietro C."/>
            <person name="Louis A."/>
            <person name="Herpin A."/>
            <person name="Echchiki A."/>
            <person name="Berthelot C."/>
            <person name="Parey E."/>
            <person name="Roest-Crollius H."/>
            <person name="Braasch I."/>
            <person name="Postlethwait J."/>
            <person name="Bobe J."/>
            <person name="Montfort J."/>
            <person name="Bouchez O."/>
            <person name="Begum T."/>
            <person name="Mejri S."/>
            <person name="Adams A."/>
            <person name="Chen W.-J."/>
            <person name="Guiguen Y."/>
        </authorList>
    </citation>
    <scope>NUCLEOTIDE SEQUENCE</scope>
    <source>
        <strain evidence="2">YG-15Mar2019-1</strain>
        <tissue evidence="2">Brain</tissue>
    </source>
</reference>
<evidence type="ECO:0000313" key="3">
    <source>
        <dbReference type="Proteomes" id="UP001046870"/>
    </source>
</evidence>
<dbReference type="EMBL" id="JAFDVH010000015">
    <property type="protein sequence ID" value="KAG7463460.1"/>
    <property type="molecule type" value="Genomic_DNA"/>
</dbReference>